<accession>A0A0G3H8B1</accession>
<proteinExistence type="predicted"/>
<reference evidence="1 2" key="1">
    <citation type="journal article" date="2015" name="Genome Announc.">
        <title>Complete Genome Sequence of the Type Strain Corynebacterium testudinoris DSM 44614, Recovered from Necrotic Lesions in the Mouth of a Tortoise.</title>
        <authorList>
            <person name="Ruckert C."/>
            <person name="Kriete M."/>
            <person name="Jaenicke S."/>
            <person name="Winkler A."/>
            <person name="Tauch A."/>
        </authorList>
    </citation>
    <scope>NUCLEOTIDE SEQUENCE [LARGE SCALE GENOMIC DNA]</scope>
    <source>
        <strain evidence="1 2">DSM 44614</strain>
    </source>
</reference>
<name>A0A0G3H8B1_9CORY</name>
<dbReference type="Proteomes" id="UP000035540">
    <property type="component" value="Chromosome"/>
</dbReference>
<dbReference type="AlphaFoldDB" id="A0A0G3H8B1"/>
<dbReference type="InterPro" id="IPR046348">
    <property type="entry name" value="SIS_dom_sf"/>
</dbReference>
<dbReference type="SUPFAM" id="SSF53697">
    <property type="entry name" value="SIS domain"/>
    <property type="match status" value="1"/>
</dbReference>
<evidence type="ECO:0000313" key="1">
    <source>
        <dbReference type="EMBL" id="AKK08078.1"/>
    </source>
</evidence>
<reference evidence="2" key="2">
    <citation type="submission" date="2015-05" db="EMBL/GenBank/DDBJ databases">
        <title>Complete genome sequence of Corynebacterium testudinoris DSM 44614, recovered from necrotic lesions in the mouth of a tortoise.</title>
        <authorList>
            <person name="Ruckert C."/>
            <person name="Albersmeier A."/>
            <person name="Winkler A."/>
            <person name="Tauch A."/>
        </authorList>
    </citation>
    <scope>NUCLEOTIDE SEQUENCE [LARGE SCALE GENOMIC DNA]</scope>
    <source>
        <strain evidence="2">DSM 44614</strain>
    </source>
</reference>
<dbReference type="GO" id="GO:0097367">
    <property type="term" value="F:carbohydrate derivative binding"/>
    <property type="evidence" value="ECO:0007669"/>
    <property type="project" value="InterPro"/>
</dbReference>
<dbReference type="PATRIC" id="fig|136857.5.peg.616"/>
<sequence length="346" mass="36734">MSGSGTTLGRMDSSSYHDGSAYDRESVQFYDVAHEGAQIRAIAGVVPDLAALRGLAPRSLVVVATDQVARASARFVVSFRSPLRLPIVVTGALPTYVGPLDVVMVVGDRAEDPEISQELITADRRGAFTILVGPSRGPIVDDAPARTIIIPALPTVVGSSPARTITAVTTVLDLLEEDPSLVEQRLEETAIAIDAELEQLSPERDNLVNPGRQLREFADGARLIHTGASPAEYGIAELVAALWSNKGIPSGAAPAGEMTVEPPREASIFHDPFLDGPIDLIPLKTIIWAQQPEVVSTQPHSLVVSTESPRAGILAGALTLITRGFAATAFDLPEDREDPKDSVEDF</sequence>
<dbReference type="STRING" id="136857.CTEST_03115"/>
<keyword evidence="2" id="KW-1185">Reference proteome</keyword>
<dbReference type="EMBL" id="CP011545">
    <property type="protein sequence ID" value="AKK08078.1"/>
    <property type="molecule type" value="Genomic_DNA"/>
</dbReference>
<organism evidence="1 2">
    <name type="scientific">Corynebacterium testudinoris</name>
    <dbReference type="NCBI Taxonomy" id="136857"/>
    <lineage>
        <taxon>Bacteria</taxon>
        <taxon>Bacillati</taxon>
        <taxon>Actinomycetota</taxon>
        <taxon>Actinomycetes</taxon>
        <taxon>Mycobacteriales</taxon>
        <taxon>Corynebacteriaceae</taxon>
        <taxon>Corynebacterium</taxon>
    </lineage>
</organism>
<evidence type="ECO:0000313" key="2">
    <source>
        <dbReference type="Proteomes" id="UP000035540"/>
    </source>
</evidence>
<protein>
    <submittedName>
        <fullName evidence="1">Uncharacterized protein</fullName>
    </submittedName>
</protein>
<dbReference type="KEGG" id="cted:CTEST_03115"/>
<dbReference type="GO" id="GO:1901135">
    <property type="term" value="P:carbohydrate derivative metabolic process"/>
    <property type="evidence" value="ECO:0007669"/>
    <property type="project" value="InterPro"/>
</dbReference>
<gene>
    <name evidence="1" type="ORF">CTEST_03115</name>
</gene>